<evidence type="ECO:0000259" key="3">
    <source>
        <dbReference type="Pfam" id="PF01553"/>
    </source>
</evidence>
<evidence type="ECO:0000313" key="5">
    <source>
        <dbReference type="EMBL" id="SVC68123.1"/>
    </source>
</evidence>
<feature type="non-terminal residue" evidence="6">
    <location>
        <position position="1"/>
    </location>
</feature>
<evidence type="ECO:0000313" key="4">
    <source>
        <dbReference type="EMBL" id="SVC08309.1"/>
    </source>
</evidence>
<organism evidence="6">
    <name type="scientific">marine metagenome</name>
    <dbReference type="NCBI Taxonomy" id="408172"/>
    <lineage>
        <taxon>unclassified sequences</taxon>
        <taxon>metagenomes</taxon>
        <taxon>ecological metagenomes</taxon>
    </lineage>
</organism>
<gene>
    <name evidence="4" type="ORF">METZ01_LOCUS261163</name>
    <name evidence="5" type="ORF">METZ01_LOCUS320977</name>
    <name evidence="6" type="ORF">METZ01_LOCUS325577</name>
    <name evidence="7" type="ORF">METZ01_LOCUS376944</name>
</gene>
<dbReference type="Pfam" id="PF01553">
    <property type="entry name" value="Acyltransferase"/>
    <property type="match status" value="1"/>
</dbReference>
<sequence>DKFQSIKKVIKQGKDRLNNGIYVVIFPEGTRQPWERLGDYQNGAAAIAKSSGHKVLPVYHNAGKLWPKGSFIKKPGIVTVIIGEPISASNGSAAEITEKIRNWTLEQAKKLE</sequence>
<dbReference type="EMBL" id="UINC01107387">
    <property type="protein sequence ID" value="SVC72723.1"/>
    <property type="molecule type" value="Genomic_DNA"/>
</dbReference>
<evidence type="ECO:0000256" key="2">
    <source>
        <dbReference type="ARBA" id="ARBA00023315"/>
    </source>
</evidence>
<feature type="domain" description="Phospholipid/glycerol acyltransferase" evidence="3">
    <location>
        <begin position="5"/>
        <end position="60"/>
    </location>
</feature>
<evidence type="ECO:0000256" key="1">
    <source>
        <dbReference type="ARBA" id="ARBA00022679"/>
    </source>
</evidence>
<evidence type="ECO:0000313" key="6">
    <source>
        <dbReference type="EMBL" id="SVC72723.1"/>
    </source>
</evidence>
<dbReference type="AlphaFoldDB" id="A0A382PH51"/>
<dbReference type="PANTHER" id="PTHR10434">
    <property type="entry name" value="1-ACYL-SN-GLYCEROL-3-PHOSPHATE ACYLTRANSFERASE"/>
    <property type="match status" value="1"/>
</dbReference>
<accession>A0A382PH51</accession>
<proteinExistence type="predicted"/>
<dbReference type="GO" id="GO:0006654">
    <property type="term" value="P:phosphatidic acid biosynthetic process"/>
    <property type="evidence" value="ECO:0007669"/>
    <property type="project" value="TreeGrafter"/>
</dbReference>
<dbReference type="InterPro" id="IPR002123">
    <property type="entry name" value="Plipid/glycerol_acylTrfase"/>
</dbReference>
<dbReference type="EMBL" id="UINC01072570">
    <property type="protein sequence ID" value="SVC08309.1"/>
    <property type="molecule type" value="Genomic_DNA"/>
</dbReference>
<dbReference type="CDD" id="cd07989">
    <property type="entry name" value="LPLAT_AGPAT-like"/>
    <property type="match status" value="1"/>
</dbReference>
<reference evidence="6" key="1">
    <citation type="submission" date="2018-05" db="EMBL/GenBank/DDBJ databases">
        <authorList>
            <person name="Lanie J.A."/>
            <person name="Ng W.-L."/>
            <person name="Kazmierczak K.M."/>
            <person name="Andrzejewski T.M."/>
            <person name="Davidsen T.M."/>
            <person name="Wayne K.J."/>
            <person name="Tettelin H."/>
            <person name="Glass J.I."/>
            <person name="Rusch D."/>
            <person name="Podicherti R."/>
            <person name="Tsui H.-C.T."/>
            <person name="Winkler M.E."/>
        </authorList>
    </citation>
    <scope>NUCLEOTIDE SEQUENCE</scope>
</reference>
<name>A0A382PH51_9ZZZZ</name>
<protein>
    <recommendedName>
        <fullName evidence="3">Phospholipid/glycerol acyltransferase domain-containing protein</fullName>
    </recommendedName>
</protein>
<keyword evidence="2" id="KW-0012">Acyltransferase</keyword>
<dbReference type="EMBL" id="UINC01104737">
    <property type="protein sequence ID" value="SVC68123.1"/>
    <property type="molecule type" value="Genomic_DNA"/>
</dbReference>
<dbReference type="EMBL" id="UINC01138257">
    <property type="protein sequence ID" value="SVD24090.1"/>
    <property type="molecule type" value="Genomic_DNA"/>
</dbReference>
<dbReference type="SUPFAM" id="SSF69593">
    <property type="entry name" value="Glycerol-3-phosphate (1)-acyltransferase"/>
    <property type="match status" value="1"/>
</dbReference>
<evidence type="ECO:0000313" key="7">
    <source>
        <dbReference type="EMBL" id="SVD24090.1"/>
    </source>
</evidence>
<dbReference type="PANTHER" id="PTHR10434:SF40">
    <property type="entry name" value="1-ACYL-SN-GLYCEROL-3-PHOSPHATE ACYLTRANSFERASE"/>
    <property type="match status" value="1"/>
</dbReference>
<dbReference type="GO" id="GO:0003841">
    <property type="term" value="F:1-acylglycerol-3-phosphate O-acyltransferase activity"/>
    <property type="evidence" value="ECO:0007669"/>
    <property type="project" value="TreeGrafter"/>
</dbReference>
<keyword evidence="1" id="KW-0808">Transferase</keyword>